<evidence type="ECO:0000256" key="2">
    <source>
        <dbReference type="SAM" id="Phobius"/>
    </source>
</evidence>
<evidence type="ECO:0000313" key="6">
    <source>
        <dbReference type="EMBL" id="TWT92505.1"/>
    </source>
</evidence>
<comment type="caution">
    <text evidence="6">The sequence shown here is derived from an EMBL/GenBank/DDBJ whole genome shotgun (WGS) entry which is preliminary data.</text>
</comment>
<dbReference type="Pfam" id="PF07587">
    <property type="entry name" value="PSD1"/>
    <property type="match status" value="1"/>
</dbReference>
<dbReference type="PANTHER" id="PTHR35889">
    <property type="entry name" value="CYCLOINULO-OLIGOSACCHARIDE FRUCTANOTRANSFERASE-RELATED"/>
    <property type="match status" value="1"/>
</dbReference>
<keyword evidence="2" id="KW-0472">Membrane</keyword>
<dbReference type="Proteomes" id="UP000316213">
    <property type="component" value="Unassembled WGS sequence"/>
</dbReference>
<reference evidence="6 7" key="1">
    <citation type="submission" date="2019-02" db="EMBL/GenBank/DDBJ databases">
        <title>Deep-cultivation of Planctomycetes and their phenomic and genomic characterization uncovers novel biology.</title>
        <authorList>
            <person name="Wiegand S."/>
            <person name="Jogler M."/>
            <person name="Boedeker C."/>
            <person name="Pinto D."/>
            <person name="Vollmers J."/>
            <person name="Rivas-Marin E."/>
            <person name="Kohn T."/>
            <person name="Peeters S.H."/>
            <person name="Heuer A."/>
            <person name="Rast P."/>
            <person name="Oberbeckmann S."/>
            <person name="Bunk B."/>
            <person name="Jeske O."/>
            <person name="Meyerdierks A."/>
            <person name="Storesund J.E."/>
            <person name="Kallscheuer N."/>
            <person name="Luecker S."/>
            <person name="Lage O.M."/>
            <person name="Pohl T."/>
            <person name="Merkel B.J."/>
            <person name="Hornburger P."/>
            <person name="Mueller R.-W."/>
            <person name="Bruemmer F."/>
            <person name="Labrenz M."/>
            <person name="Spormann A.M."/>
            <person name="Op Den Camp H."/>
            <person name="Overmann J."/>
            <person name="Amann R."/>
            <person name="Jetten M.S.M."/>
            <person name="Mascher T."/>
            <person name="Medema M.H."/>
            <person name="Devos D.P."/>
            <person name="Kaster A.-K."/>
            <person name="Ovreas L."/>
            <person name="Rohde M."/>
            <person name="Galperin M.Y."/>
            <person name="Jogler C."/>
        </authorList>
    </citation>
    <scope>NUCLEOTIDE SEQUENCE [LARGE SCALE GENOMIC DNA]</scope>
    <source>
        <strain evidence="6 7">Pla100</strain>
    </source>
</reference>
<organism evidence="6 7">
    <name type="scientific">Neorhodopirellula pilleata</name>
    <dbReference type="NCBI Taxonomy" id="2714738"/>
    <lineage>
        <taxon>Bacteria</taxon>
        <taxon>Pseudomonadati</taxon>
        <taxon>Planctomycetota</taxon>
        <taxon>Planctomycetia</taxon>
        <taxon>Pirellulales</taxon>
        <taxon>Pirellulaceae</taxon>
        <taxon>Neorhodopirellula</taxon>
    </lineage>
</organism>
<protein>
    <submittedName>
        <fullName evidence="6">Planctomycete cytochrome C</fullName>
    </submittedName>
</protein>
<evidence type="ECO:0000313" key="7">
    <source>
        <dbReference type="Proteomes" id="UP000316213"/>
    </source>
</evidence>
<gene>
    <name evidence="6" type="ORF">Pla100_45230</name>
</gene>
<proteinExistence type="predicted"/>
<name>A0A5C5ZZE9_9BACT</name>
<evidence type="ECO:0000259" key="5">
    <source>
        <dbReference type="Pfam" id="PF07635"/>
    </source>
</evidence>
<dbReference type="InterPro" id="IPR022655">
    <property type="entry name" value="DUF1553"/>
</dbReference>
<feature type="domain" description="DUF1553" evidence="4">
    <location>
        <begin position="940"/>
        <end position="1204"/>
    </location>
</feature>
<dbReference type="AlphaFoldDB" id="A0A5C5ZZE9"/>
<dbReference type="Pfam" id="PF07583">
    <property type="entry name" value="PSCyt2"/>
    <property type="match status" value="1"/>
</dbReference>
<evidence type="ECO:0000256" key="1">
    <source>
        <dbReference type="SAM" id="MobiDB-lite"/>
    </source>
</evidence>
<feature type="domain" description="Cytochrome C Planctomycete-type" evidence="5">
    <location>
        <begin position="252"/>
        <end position="312"/>
    </location>
</feature>
<accession>A0A5C5ZZE9</accession>
<dbReference type="EMBL" id="SJPM01000011">
    <property type="protein sequence ID" value="TWT92505.1"/>
    <property type="molecule type" value="Genomic_DNA"/>
</dbReference>
<keyword evidence="2" id="KW-1133">Transmembrane helix</keyword>
<feature type="transmembrane region" description="Helical" evidence="2">
    <location>
        <begin position="134"/>
        <end position="158"/>
    </location>
</feature>
<dbReference type="Pfam" id="PF07635">
    <property type="entry name" value="PSCyt1"/>
    <property type="match status" value="1"/>
</dbReference>
<dbReference type="InterPro" id="IPR011444">
    <property type="entry name" value="DUF1549"/>
</dbReference>
<sequence length="1259" mass="140575">MNRLNAMNDHPLTRLDELMQARLSDALTEAEFSELRAILRSDPDAMDRYLDFCEIDIALATPLPTFLAPEMSRMVPSHDLSIAGTVSGGDFQSPNPETSTESRRHVRNPSLIVHAMLSGGPRQRSRVFGSFKHAADFWIAAASILLIVGGLGLSSWIAKSQSNRIAWHRSIAINEALSDVAFEQDSDTHPEAEIDANSRTVIPRRNEWKTIQSTGSVKHPPLIDTAVPVTAKTAVRPIRFNRDIRPILSETCFHCHGPDEHGRRADLRLDTPEGAAEDLGGYQPIVAGDLEKSEAWQRIISDDPDTLMPPPESHLVLIDDQKHLIRRWIEEGALYEGHWAFAPPARPLVPEVTIQDTAGEPWGQTPIDAFVAARMAEAGLTPSPEANPRTLIRRLTFDLTGLPPTIEQVRRFVADYQARGEEAWQDAIGRLLESPHFGERMAVPWLDQARYADTNGYSIDGGRDMWLWRDWVIHAYNENLPFDQFLVQQIAGDLLPDATEAERIATGFNRNHMVTHEGGTIPEENLTNYAADRVKTTGEVFLGLTMGCAQCHDHKYDPISQKEYYQFFAFFNELSDRGLDGNAGNNPAPKIMAKTVLPKEELPELRAELTTLQNTLQKTRDGFDAWLADAQAHEASRGNRFQTHRLKSLDVSSPNRPGDYVVRDDGSVFFENPSGGLNAMSHVLELPGNLATGQTIDGIRIRFFPHGEGDAKRLTPHAAKVPQVTTVLVSAGELPAKQVDIYRQKSFAQATASSAAENRAAYHVLDERNDDWWMPVQPDQEQHLTLTFDEPVRVDQTPYLSVMVFFGVNQSLPHHWRIDAFSGIDTDSRFAPSVAEAIATPQESWTDEQRDLVLQTYRQDAPALERLQVRIANVQERIDVLTKPYQTMVMDTAAKPRETFVLARGQYDAPGEKVTPSTLEVLPDLLSPESDGAESPARATRLDLARWMIDPKHPLTSRVAVNRIWSLFFGTGIVATSADFGSQGEWPSHPELLDYLATEFVAGGWDQKELIRRIVSSSTYRQDSFASAENRRIDPKNRLLARGPSFRLSAEFIRDQALAVSGLLVPRIGGPSVHPYQPAGLWKEVSHFGSTPATKQVFVQDHGEKLYRRSLYTITKRTSPHPSMSAFDAPNREMCTVQRGITNTPLQALVTLNDTQFAEAARVLAGDLLKYSSPADENERLKTAFERVTSRLPNEDELTILKQLLADERKRYESSPEQAVATISVGEWPVERDLDPVEHAAWTQVAALLLNLSETVTHL</sequence>
<dbReference type="InterPro" id="IPR011429">
    <property type="entry name" value="Cyt_c_Planctomycete-type"/>
</dbReference>
<keyword evidence="7" id="KW-1185">Reference proteome</keyword>
<keyword evidence="2" id="KW-0812">Transmembrane</keyword>
<feature type="compositionally biased region" description="Polar residues" evidence="1">
    <location>
        <begin position="90"/>
        <end position="99"/>
    </location>
</feature>
<evidence type="ECO:0000259" key="3">
    <source>
        <dbReference type="Pfam" id="PF07583"/>
    </source>
</evidence>
<feature type="region of interest" description="Disordered" evidence="1">
    <location>
        <begin position="85"/>
        <end position="104"/>
    </location>
</feature>
<evidence type="ECO:0000259" key="4">
    <source>
        <dbReference type="Pfam" id="PF07587"/>
    </source>
</evidence>
<feature type="domain" description="DUF1549" evidence="3">
    <location>
        <begin position="366"/>
        <end position="574"/>
    </location>
</feature>
<dbReference type="PANTHER" id="PTHR35889:SF3">
    <property type="entry name" value="F-BOX DOMAIN-CONTAINING PROTEIN"/>
    <property type="match status" value="1"/>
</dbReference>